<gene>
    <name evidence="2" type="ORF">AVEN_33849_1</name>
</gene>
<evidence type="ECO:0000313" key="3">
    <source>
        <dbReference type="Proteomes" id="UP000499080"/>
    </source>
</evidence>
<accession>A0A4Y2J5W9</accession>
<dbReference type="AlphaFoldDB" id="A0A4Y2J5W9"/>
<feature type="region of interest" description="Disordered" evidence="1">
    <location>
        <begin position="41"/>
        <end position="61"/>
    </location>
</feature>
<dbReference type="EMBL" id="BGPR01003170">
    <property type="protein sequence ID" value="GBM84576.1"/>
    <property type="molecule type" value="Genomic_DNA"/>
</dbReference>
<protein>
    <submittedName>
        <fullName evidence="2">Uncharacterized protein</fullName>
    </submittedName>
</protein>
<evidence type="ECO:0000313" key="2">
    <source>
        <dbReference type="EMBL" id="GBM84576.1"/>
    </source>
</evidence>
<dbReference type="Proteomes" id="UP000499080">
    <property type="component" value="Unassembled WGS sequence"/>
</dbReference>
<sequence length="77" mass="8895">MVVTEILPSDTHRISQLETRNGRPYATTAHVSQLKAWKFLNENDDNSNTNSDDESEIQRPKRNVCKPLRYGAFMSDR</sequence>
<proteinExistence type="predicted"/>
<comment type="caution">
    <text evidence="2">The sequence shown here is derived from an EMBL/GenBank/DDBJ whole genome shotgun (WGS) entry which is preliminary data.</text>
</comment>
<organism evidence="2 3">
    <name type="scientific">Araneus ventricosus</name>
    <name type="common">Orbweaver spider</name>
    <name type="synonym">Epeira ventricosa</name>
    <dbReference type="NCBI Taxonomy" id="182803"/>
    <lineage>
        <taxon>Eukaryota</taxon>
        <taxon>Metazoa</taxon>
        <taxon>Ecdysozoa</taxon>
        <taxon>Arthropoda</taxon>
        <taxon>Chelicerata</taxon>
        <taxon>Arachnida</taxon>
        <taxon>Araneae</taxon>
        <taxon>Araneomorphae</taxon>
        <taxon>Entelegynae</taxon>
        <taxon>Araneoidea</taxon>
        <taxon>Araneidae</taxon>
        <taxon>Araneus</taxon>
    </lineage>
</organism>
<keyword evidence="3" id="KW-1185">Reference proteome</keyword>
<reference evidence="2 3" key="1">
    <citation type="journal article" date="2019" name="Sci. Rep.">
        <title>Orb-weaving spider Araneus ventricosus genome elucidates the spidroin gene catalogue.</title>
        <authorList>
            <person name="Kono N."/>
            <person name="Nakamura H."/>
            <person name="Ohtoshi R."/>
            <person name="Moran D.A.P."/>
            <person name="Shinohara A."/>
            <person name="Yoshida Y."/>
            <person name="Fujiwara M."/>
            <person name="Mori M."/>
            <person name="Tomita M."/>
            <person name="Arakawa K."/>
        </authorList>
    </citation>
    <scope>NUCLEOTIDE SEQUENCE [LARGE SCALE GENOMIC DNA]</scope>
</reference>
<name>A0A4Y2J5W9_ARAVE</name>
<evidence type="ECO:0000256" key="1">
    <source>
        <dbReference type="SAM" id="MobiDB-lite"/>
    </source>
</evidence>